<sequence length="182" mass="20810">MPIDHKESYENINRANLHLIDLNLSLDEQIPKFSANRLSVPDWLPNNWKIDLKIRKSGKSAGAVDKEGFTRRFDLTPRVQTRSDNPQAARTPSRKYTPARRVSRCLPRVVPSNMNISLKLQACASAYTWAQDQLAHQLPPECANSRLCTALCFVLCIALYLVFTLLLYTHTSLPYLYRKPLI</sequence>
<dbReference type="EMBL" id="KQ988422">
    <property type="protein sequence ID" value="KZV56012.1"/>
    <property type="molecule type" value="Genomic_DNA"/>
</dbReference>
<dbReference type="OrthoDB" id="10072024at2759"/>
<evidence type="ECO:0000313" key="2">
    <source>
        <dbReference type="EMBL" id="KZV56012.1"/>
    </source>
</evidence>
<keyword evidence="1" id="KW-0812">Transmembrane</keyword>
<evidence type="ECO:0000256" key="1">
    <source>
        <dbReference type="SAM" id="Phobius"/>
    </source>
</evidence>
<keyword evidence="3" id="KW-1185">Reference proteome</keyword>
<dbReference type="Proteomes" id="UP000250235">
    <property type="component" value="Unassembled WGS sequence"/>
</dbReference>
<protein>
    <submittedName>
        <fullName evidence="2">Uncharacterized protein</fullName>
    </submittedName>
</protein>
<name>A0A2Z7DF47_9LAMI</name>
<reference evidence="2 3" key="1">
    <citation type="journal article" date="2015" name="Proc. Natl. Acad. Sci. U.S.A.">
        <title>The resurrection genome of Boea hygrometrica: A blueprint for survival of dehydration.</title>
        <authorList>
            <person name="Xiao L."/>
            <person name="Yang G."/>
            <person name="Zhang L."/>
            <person name="Yang X."/>
            <person name="Zhao S."/>
            <person name="Ji Z."/>
            <person name="Zhou Q."/>
            <person name="Hu M."/>
            <person name="Wang Y."/>
            <person name="Chen M."/>
            <person name="Xu Y."/>
            <person name="Jin H."/>
            <person name="Xiao X."/>
            <person name="Hu G."/>
            <person name="Bao F."/>
            <person name="Hu Y."/>
            <person name="Wan P."/>
            <person name="Li L."/>
            <person name="Deng X."/>
            <person name="Kuang T."/>
            <person name="Xiang C."/>
            <person name="Zhu J.K."/>
            <person name="Oliver M.J."/>
            <person name="He Y."/>
        </authorList>
    </citation>
    <scope>NUCLEOTIDE SEQUENCE [LARGE SCALE GENOMIC DNA]</scope>
    <source>
        <strain evidence="3">cv. XS01</strain>
    </source>
</reference>
<feature type="transmembrane region" description="Helical" evidence="1">
    <location>
        <begin position="147"/>
        <end position="168"/>
    </location>
</feature>
<accession>A0A2Z7DF47</accession>
<proteinExistence type="predicted"/>
<organism evidence="2 3">
    <name type="scientific">Dorcoceras hygrometricum</name>
    <dbReference type="NCBI Taxonomy" id="472368"/>
    <lineage>
        <taxon>Eukaryota</taxon>
        <taxon>Viridiplantae</taxon>
        <taxon>Streptophyta</taxon>
        <taxon>Embryophyta</taxon>
        <taxon>Tracheophyta</taxon>
        <taxon>Spermatophyta</taxon>
        <taxon>Magnoliopsida</taxon>
        <taxon>eudicotyledons</taxon>
        <taxon>Gunneridae</taxon>
        <taxon>Pentapetalae</taxon>
        <taxon>asterids</taxon>
        <taxon>lamiids</taxon>
        <taxon>Lamiales</taxon>
        <taxon>Gesneriaceae</taxon>
        <taxon>Didymocarpoideae</taxon>
        <taxon>Trichosporeae</taxon>
        <taxon>Loxocarpinae</taxon>
        <taxon>Dorcoceras</taxon>
    </lineage>
</organism>
<keyword evidence="1" id="KW-1133">Transmembrane helix</keyword>
<dbReference type="AlphaFoldDB" id="A0A2Z7DF47"/>
<evidence type="ECO:0000313" key="3">
    <source>
        <dbReference type="Proteomes" id="UP000250235"/>
    </source>
</evidence>
<keyword evidence="1" id="KW-0472">Membrane</keyword>
<gene>
    <name evidence="2" type="ORF">F511_12711</name>
</gene>